<evidence type="ECO:0000256" key="1">
    <source>
        <dbReference type="ARBA" id="ARBA00004225"/>
    </source>
</evidence>
<keyword evidence="9" id="KW-1185">Reference proteome</keyword>
<keyword evidence="2 7" id="KW-0812">Transmembrane</keyword>
<evidence type="ECO:0000256" key="6">
    <source>
        <dbReference type="SAM" id="MobiDB-lite"/>
    </source>
</evidence>
<organism evidence="8 9">
    <name type="scientific">Phellinidium pouzarii</name>
    <dbReference type="NCBI Taxonomy" id="167371"/>
    <lineage>
        <taxon>Eukaryota</taxon>
        <taxon>Fungi</taxon>
        <taxon>Dikarya</taxon>
        <taxon>Basidiomycota</taxon>
        <taxon>Agaricomycotina</taxon>
        <taxon>Agaricomycetes</taxon>
        <taxon>Hymenochaetales</taxon>
        <taxon>Hymenochaetaceae</taxon>
        <taxon>Phellinidium</taxon>
    </lineage>
</organism>
<evidence type="ECO:0008006" key="10">
    <source>
        <dbReference type="Google" id="ProtNLM"/>
    </source>
</evidence>
<evidence type="ECO:0000256" key="4">
    <source>
        <dbReference type="ARBA" id="ARBA00023128"/>
    </source>
</evidence>
<dbReference type="GO" id="GO:0005741">
    <property type="term" value="C:mitochondrial outer membrane"/>
    <property type="evidence" value="ECO:0007669"/>
    <property type="project" value="TreeGrafter"/>
</dbReference>
<dbReference type="PANTHER" id="PTHR28234:SF1">
    <property type="entry name" value="NUCLEAR CONTROL OF ATPASE PROTEIN 2"/>
    <property type="match status" value="1"/>
</dbReference>
<feature type="transmembrane region" description="Helical" evidence="7">
    <location>
        <begin position="484"/>
        <end position="507"/>
    </location>
</feature>
<dbReference type="Pfam" id="PF08637">
    <property type="entry name" value="NCA2"/>
    <property type="match status" value="1"/>
</dbReference>
<evidence type="ECO:0000256" key="2">
    <source>
        <dbReference type="ARBA" id="ARBA00022692"/>
    </source>
</evidence>
<evidence type="ECO:0000256" key="5">
    <source>
        <dbReference type="ARBA" id="ARBA00023136"/>
    </source>
</evidence>
<sequence>MIMSSFATNHVRSLVNTAGARTVSSTDSDSAAVSAQSRQSSQSEELHTLLLQLKSPFDKYTLRTTLQALNDQELARVSVSPSKLSLSGEDADNSMRVTLENRIIVGIYAEALDLWLKEASEADSEAEWWAGIARSQQSVAWYLLATLPERLRRSFYAILNALRSHHIPLRPSSFTPQTLRQLFPHSLRPTALATAFFPHLSHQPHLLFTSPLELARQECELRKEKLIFLRDERAGRLGQLLSIKSEMERSMRDERLKVTAKRLQRAIDDKSDGVDSIDTSSDSSVSLLHYLTFHQLPVHVSAHAELLSSLRRPSRLTLLWPHLALIPPLSFVAFRLVYGSRESIAETALRIHDTIKGFWFGYVIEPMKSILDTVRTGRDNAARIVSREGVRADIESLERMSIALSRDKLSLDNVELQRLVDQIRQGDLTPVLRIYEEDIKSPVRAALTGSLIRSLLIQIQKAKVDLDQALSGIDRLLHSQELTFAFVGVAPALAIVYAFVNVIRGIWIGGRGDKMLGGRKEREGSWLAIRHVERLILTNPGSSSSPSHIAEHKSESESTLPPLTSGLLLISLARLRAYAEVRLPVHSLIREGILGDIGDLENPTLGRTEKLRVVERMWRSWGTVLGWDRIGRFK</sequence>
<feature type="region of interest" description="Disordered" evidence="6">
    <location>
        <begin position="538"/>
        <end position="560"/>
    </location>
</feature>
<keyword evidence="3 7" id="KW-1133">Transmembrane helix</keyword>
<dbReference type="EMBL" id="SGPK01000282">
    <property type="protein sequence ID" value="THH05164.1"/>
    <property type="molecule type" value="Genomic_DNA"/>
</dbReference>
<comment type="subcellular location">
    <subcellularLocation>
        <location evidence="1">Mitochondrion membrane</location>
        <topology evidence="1">Multi-pass membrane protein</topology>
    </subcellularLocation>
</comment>
<evidence type="ECO:0000313" key="8">
    <source>
        <dbReference type="EMBL" id="THH05164.1"/>
    </source>
</evidence>
<gene>
    <name evidence="8" type="ORF">EW145_g5002</name>
</gene>
<dbReference type="OrthoDB" id="413313at2759"/>
<dbReference type="PANTHER" id="PTHR28234">
    <property type="entry name" value="NUCLEAR CONTROL OF ATPASE PROTEIN 2"/>
    <property type="match status" value="1"/>
</dbReference>
<protein>
    <recommendedName>
        <fullName evidence="10">NCA2-domain-containing protein</fullName>
    </recommendedName>
</protein>
<proteinExistence type="predicted"/>
<keyword evidence="4" id="KW-0496">Mitochondrion</keyword>
<name>A0A4S4L1R0_9AGAM</name>
<reference evidence="8 9" key="1">
    <citation type="submission" date="2019-02" db="EMBL/GenBank/DDBJ databases">
        <title>Genome sequencing of the rare red list fungi Phellinidium pouzarii.</title>
        <authorList>
            <person name="Buettner E."/>
            <person name="Kellner H."/>
        </authorList>
    </citation>
    <scope>NUCLEOTIDE SEQUENCE [LARGE SCALE GENOMIC DNA]</scope>
    <source>
        <strain evidence="8 9">DSM 108285</strain>
    </source>
</reference>
<keyword evidence="5 7" id="KW-0472">Membrane</keyword>
<evidence type="ECO:0000256" key="7">
    <source>
        <dbReference type="SAM" id="Phobius"/>
    </source>
</evidence>
<comment type="caution">
    <text evidence="8">The sequence shown here is derived from an EMBL/GenBank/DDBJ whole genome shotgun (WGS) entry which is preliminary data.</text>
</comment>
<dbReference type="InterPro" id="IPR013946">
    <property type="entry name" value="NCA2-like"/>
</dbReference>
<dbReference type="Proteomes" id="UP000308199">
    <property type="component" value="Unassembled WGS sequence"/>
</dbReference>
<evidence type="ECO:0000256" key="3">
    <source>
        <dbReference type="ARBA" id="ARBA00022989"/>
    </source>
</evidence>
<accession>A0A4S4L1R0</accession>
<evidence type="ECO:0000313" key="9">
    <source>
        <dbReference type="Proteomes" id="UP000308199"/>
    </source>
</evidence>
<dbReference type="AlphaFoldDB" id="A0A4S4L1R0"/>